<evidence type="ECO:0000313" key="2">
    <source>
        <dbReference type="EMBL" id="SBS25936.1"/>
    </source>
</evidence>
<dbReference type="STRING" id="1792290.MSP8886_00433"/>
<dbReference type="PANTHER" id="PTHR41521">
    <property type="match status" value="1"/>
</dbReference>
<name>A0A1A8T4V8_9GAMM</name>
<feature type="domain" description="DUF1330" evidence="1">
    <location>
        <begin position="3"/>
        <end position="89"/>
    </location>
</feature>
<reference evidence="2 3" key="1">
    <citation type="submission" date="2016-06" db="EMBL/GenBank/DDBJ databases">
        <authorList>
            <person name="Kjaerup R.B."/>
            <person name="Dalgaard T.S."/>
            <person name="Juul-Madsen H.R."/>
        </authorList>
    </citation>
    <scope>NUCLEOTIDE SEQUENCE [LARGE SCALE GENOMIC DNA]</scope>
    <source>
        <strain evidence="2 3">CECT 8886</strain>
    </source>
</reference>
<dbReference type="Pfam" id="PF07045">
    <property type="entry name" value="DUF1330"/>
    <property type="match status" value="1"/>
</dbReference>
<keyword evidence="3" id="KW-1185">Reference proteome</keyword>
<dbReference type="AlphaFoldDB" id="A0A1A8T4V8"/>
<accession>A0A1A8T4V8</accession>
<evidence type="ECO:0000259" key="1">
    <source>
        <dbReference type="Pfam" id="PF07045"/>
    </source>
</evidence>
<organism evidence="2 3">
    <name type="scientific">Marinomonas spartinae</name>
    <dbReference type="NCBI Taxonomy" id="1792290"/>
    <lineage>
        <taxon>Bacteria</taxon>
        <taxon>Pseudomonadati</taxon>
        <taxon>Pseudomonadota</taxon>
        <taxon>Gammaproteobacteria</taxon>
        <taxon>Oceanospirillales</taxon>
        <taxon>Oceanospirillaceae</taxon>
        <taxon>Marinomonas</taxon>
    </lineage>
</organism>
<proteinExistence type="predicted"/>
<protein>
    <recommendedName>
        <fullName evidence="1">DUF1330 domain-containing protein</fullName>
    </recommendedName>
</protein>
<gene>
    <name evidence="2" type="ORF">MSP8886_00433</name>
</gene>
<dbReference type="PANTHER" id="PTHR41521:SF4">
    <property type="entry name" value="BLR0684 PROTEIN"/>
    <property type="match status" value="1"/>
</dbReference>
<evidence type="ECO:0000313" key="3">
    <source>
        <dbReference type="Proteomes" id="UP000092544"/>
    </source>
</evidence>
<dbReference type="EMBL" id="FLOB01000001">
    <property type="protein sequence ID" value="SBS25936.1"/>
    <property type="molecule type" value="Genomic_DNA"/>
</dbReference>
<dbReference type="Proteomes" id="UP000092544">
    <property type="component" value="Unassembled WGS sequence"/>
</dbReference>
<dbReference type="Gene3D" id="3.30.70.100">
    <property type="match status" value="1"/>
</dbReference>
<dbReference type="InterPro" id="IPR010753">
    <property type="entry name" value="DUF1330"/>
</dbReference>
<dbReference type="SUPFAM" id="SSF54909">
    <property type="entry name" value="Dimeric alpha+beta barrel"/>
    <property type="match status" value="1"/>
</dbReference>
<dbReference type="InterPro" id="IPR011008">
    <property type="entry name" value="Dimeric_a/b-barrel"/>
</dbReference>
<sequence>MTSFVIVDSTVIDQDKLAEYSAQAKATIEPYGGRFIAKGEAEILHGATEHRAKAILEFPDKESARNWYNSDAYQALAPLREEGIRSTFHLV</sequence>
<dbReference type="OrthoDB" id="9806380at2"/>
<dbReference type="RefSeq" id="WP_067012221.1">
    <property type="nucleotide sequence ID" value="NZ_FLOB01000001.1"/>
</dbReference>